<dbReference type="EMBL" id="LK028598">
    <property type="protein sequence ID" value="CDS24130.1"/>
    <property type="molecule type" value="Genomic_DNA"/>
</dbReference>
<name>A0A068WWA8_ECHGR</name>
<proteinExistence type="predicted"/>
<evidence type="ECO:0000313" key="5">
    <source>
        <dbReference type="WBParaSite" id="EgrG_000262650"/>
    </source>
</evidence>
<dbReference type="Pfam" id="PF00627">
    <property type="entry name" value="UBA"/>
    <property type="match status" value="1"/>
</dbReference>
<sequence length="147" mass="15029">MAQIQEGLRILQEEAPDVFSSMTNISGGAFSAATTDLATTTTTTASSTESTASEGTEGTAAITPPPTNTSSLGNVELASLMASLLNVAPSGQDPGNVQQLPPEVRYASQLQTLASMGFTNQSANLQALIFSHGDVNAAIDRLLGQGN</sequence>
<accession>A0A068WWA8</accession>
<dbReference type="Gene3D" id="1.10.8.10">
    <property type="entry name" value="DNA helicase RuvA subunit, C-terminal domain"/>
    <property type="match status" value="1"/>
</dbReference>
<evidence type="ECO:0000313" key="3">
    <source>
        <dbReference type="EMBL" id="CDS24130.1"/>
    </source>
</evidence>
<reference evidence="5" key="3">
    <citation type="submission" date="2020-10" db="UniProtKB">
        <authorList>
            <consortium name="WormBaseParasite"/>
        </authorList>
    </citation>
    <scope>IDENTIFICATION</scope>
</reference>
<dbReference type="Proteomes" id="UP000492820">
    <property type="component" value="Unassembled WGS sequence"/>
</dbReference>
<evidence type="ECO:0000313" key="4">
    <source>
        <dbReference type="Proteomes" id="UP000492820"/>
    </source>
</evidence>
<dbReference type="InterPro" id="IPR015496">
    <property type="entry name" value="Ubiquilin"/>
</dbReference>
<dbReference type="SUPFAM" id="SSF46934">
    <property type="entry name" value="UBA-like"/>
    <property type="match status" value="1"/>
</dbReference>
<dbReference type="GO" id="GO:0005829">
    <property type="term" value="C:cytosol"/>
    <property type="evidence" value="ECO:0007669"/>
    <property type="project" value="TreeGrafter"/>
</dbReference>
<feature type="region of interest" description="Disordered" evidence="1">
    <location>
        <begin position="39"/>
        <end position="74"/>
    </location>
</feature>
<dbReference type="OrthoDB" id="6283019at2759"/>
<dbReference type="InterPro" id="IPR009060">
    <property type="entry name" value="UBA-like_sf"/>
</dbReference>
<dbReference type="PANTHER" id="PTHR10677">
    <property type="entry name" value="UBIQUILIN"/>
    <property type="match status" value="1"/>
</dbReference>
<dbReference type="GO" id="GO:0031593">
    <property type="term" value="F:polyubiquitin modification-dependent protein binding"/>
    <property type="evidence" value="ECO:0007669"/>
    <property type="project" value="TreeGrafter"/>
</dbReference>
<dbReference type="AlphaFoldDB" id="A0A068WWA8"/>
<dbReference type="InterPro" id="IPR015940">
    <property type="entry name" value="UBA"/>
</dbReference>
<dbReference type="SMART" id="SM00165">
    <property type="entry name" value="UBA"/>
    <property type="match status" value="1"/>
</dbReference>
<gene>
    <name evidence="3" type="ORF">EgrG_000262650</name>
</gene>
<evidence type="ECO:0000256" key="1">
    <source>
        <dbReference type="SAM" id="MobiDB-lite"/>
    </source>
</evidence>
<organism evidence="3">
    <name type="scientific">Echinococcus granulosus</name>
    <name type="common">Hydatid tapeworm</name>
    <dbReference type="NCBI Taxonomy" id="6210"/>
    <lineage>
        <taxon>Eukaryota</taxon>
        <taxon>Metazoa</taxon>
        <taxon>Spiralia</taxon>
        <taxon>Lophotrochozoa</taxon>
        <taxon>Platyhelminthes</taxon>
        <taxon>Cestoda</taxon>
        <taxon>Eucestoda</taxon>
        <taxon>Cyclophyllidea</taxon>
        <taxon>Taeniidae</taxon>
        <taxon>Echinococcus</taxon>
        <taxon>Echinococcus granulosus group</taxon>
    </lineage>
</organism>
<feature type="compositionally biased region" description="Low complexity" evidence="1">
    <location>
        <begin position="39"/>
        <end position="62"/>
    </location>
</feature>
<dbReference type="PROSITE" id="PS50030">
    <property type="entry name" value="UBA"/>
    <property type="match status" value="1"/>
</dbReference>
<dbReference type="WBParaSite" id="EgrG_000262650">
    <property type="protein sequence ID" value="EgrG_000262650"/>
    <property type="gene ID" value="EgrG_000262650"/>
</dbReference>
<dbReference type="PANTHER" id="PTHR10677:SF3">
    <property type="entry name" value="FI07626P-RELATED"/>
    <property type="match status" value="1"/>
</dbReference>
<dbReference type="CDD" id="cd14399">
    <property type="entry name" value="UBA_PLICs"/>
    <property type="match status" value="1"/>
</dbReference>
<reference evidence="3 4" key="1">
    <citation type="journal article" date="2013" name="Nature">
        <title>The genomes of four tapeworm species reveal adaptations to parasitism.</title>
        <authorList>
            <person name="Tsai I.J."/>
            <person name="Zarowiecki M."/>
            <person name="Holroyd N."/>
            <person name="Garciarrubio A."/>
            <person name="Sanchez-Flores A."/>
            <person name="Brooks K.L."/>
            <person name="Tracey A."/>
            <person name="Bobes R.J."/>
            <person name="Fragoso G."/>
            <person name="Sciutto E."/>
            <person name="Aslett M."/>
            <person name="Beasley H."/>
            <person name="Bennett H.M."/>
            <person name="Cai J."/>
            <person name="Camicia F."/>
            <person name="Clark R."/>
            <person name="Cucher M."/>
            <person name="De Silva N."/>
            <person name="Day T.A."/>
            <person name="Deplazes P."/>
            <person name="Estrada K."/>
            <person name="Fernandez C."/>
            <person name="Holland P.W."/>
            <person name="Hou J."/>
            <person name="Hu S."/>
            <person name="Huckvale T."/>
            <person name="Hung S.S."/>
            <person name="Kamenetzky L."/>
            <person name="Keane J.A."/>
            <person name="Kiss F."/>
            <person name="Koziol U."/>
            <person name="Lambert O."/>
            <person name="Liu K."/>
            <person name="Luo X."/>
            <person name="Luo Y."/>
            <person name="Macchiaroli N."/>
            <person name="Nichol S."/>
            <person name="Paps J."/>
            <person name="Parkinson J."/>
            <person name="Pouchkina-Stantcheva N."/>
            <person name="Riddiford N."/>
            <person name="Rosenzvit M."/>
            <person name="Salinas G."/>
            <person name="Wasmuth J.D."/>
            <person name="Zamanian M."/>
            <person name="Zheng Y."/>
            <person name="Cai X."/>
            <person name="Soberon X."/>
            <person name="Olson P.D."/>
            <person name="Laclette J.P."/>
            <person name="Brehm K."/>
            <person name="Berriman M."/>
            <person name="Garciarrubio A."/>
            <person name="Bobes R.J."/>
            <person name="Fragoso G."/>
            <person name="Sanchez-Flores A."/>
            <person name="Estrada K."/>
            <person name="Cevallos M.A."/>
            <person name="Morett E."/>
            <person name="Gonzalez V."/>
            <person name="Portillo T."/>
            <person name="Ochoa-Leyva A."/>
            <person name="Jose M.V."/>
            <person name="Sciutto E."/>
            <person name="Landa A."/>
            <person name="Jimenez L."/>
            <person name="Valdes V."/>
            <person name="Carrero J.C."/>
            <person name="Larralde C."/>
            <person name="Morales-Montor J."/>
            <person name="Limon-Lason J."/>
            <person name="Soberon X."/>
            <person name="Laclette J.P."/>
        </authorList>
    </citation>
    <scope>NUCLEOTIDE SEQUENCE [LARGE SCALE GENOMIC DNA]</scope>
</reference>
<dbReference type="GO" id="GO:0006511">
    <property type="term" value="P:ubiquitin-dependent protein catabolic process"/>
    <property type="evidence" value="ECO:0007669"/>
    <property type="project" value="TreeGrafter"/>
</dbReference>
<feature type="domain" description="UBA" evidence="2">
    <location>
        <begin position="99"/>
        <end position="145"/>
    </location>
</feature>
<reference evidence="3" key="2">
    <citation type="submission" date="2014-06" db="EMBL/GenBank/DDBJ databases">
        <authorList>
            <person name="Aslett M."/>
        </authorList>
    </citation>
    <scope>NUCLEOTIDE SEQUENCE</scope>
</reference>
<evidence type="ECO:0000259" key="2">
    <source>
        <dbReference type="PROSITE" id="PS50030"/>
    </source>
</evidence>
<protein>
    <submittedName>
        <fullName evidence="3 5">Ubiquilin 1</fullName>
    </submittedName>
</protein>